<dbReference type="InterPro" id="IPR003730">
    <property type="entry name" value="Cu_polyphenol_OxRdtase"/>
</dbReference>
<evidence type="ECO:0000256" key="8">
    <source>
        <dbReference type="ARBA" id="ARBA00048968"/>
    </source>
</evidence>
<dbReference type="Pfam" id="PF02578">
    <property type="entry name" value="Cu-oxidase_4"/>
    <property type="match status" value="1"/>
</dbReference>
<evidence type="ECO:0000256" key="6">
    <source>
        <dbReference type="ARBA" id="ARBA00022833"/>
    </source>
</evidence>
<accession>A0ABX2G1Q8</accession>
<dbReference type="NCBIfam" id="TIGR00726">
    <property type="entry name" value="peptidoglycan editing factor PgeF"/>
    <property type="match status" value="1"/>
</dbReference>
<comment type="catalytic activity">
    <reaction evidence="8">
        <text>adenosine + phosphate = alpha-D-ribose 1-phosphate + adenine</text>
        <dbReference type="Rhea" id="RHEA:27642"/>
        <dbReference type="ChEBI" id="CHEBI:16335"/>
        <dbReference type="ChEBI" id="CHEBI:16708"/>
        <dbReference type="ChEBI" id="CHEBI:43474"/>
        <dbReference type="ChEBI" id="CHEBI:57720"/>
        <dbReference type="EC" id="2.4.2.1"/>
    </reaction>
    <physiologicalReaction direction="left-to-right" evidence="8">
        <dbReference type="Rhea" id="RHEA:27643"/>
    </physiologicalReaction>
</comment>
<comment type="catalytic activity">
    <reaction evidence="9">
        <text>S-methyl-5'-thioadenosine + phosphate = 5-(methylsulfanyl)-alpha-D-ribose 1-phosphate + adenine</text>
        <dbReference type="Rhea" id="RHEA:11852"/>
        <dbReference type="ChEBI" id="CHEBI:16708"/>
        <dbReference type="ChEBI" id="CHEBI:17509"/>
        <dbReference type="ChEBI" id="CHEBI:43474"/>
        <dbReference type="ChEBI" id="CHEBI:58533"/>
        <dbReference type="EC" id="2.4.2.28"/>
    </reaction>
    <physiologicalReaction direction="left-to-right" evidence="9">
        <dbReference type="Rhea" id="RHEA:11853"/>
    </physiologicalReaction>
</comment>
<comment type="catalytic activity">
    <reaction evidence="7">
        <text>adenosine + H2O + H(+) = inosine + NH4(+)</text>
        <dbReference type="Rhea" id="RHEA:24408"/>
        <dbReference type="ChEBI" id="CHEBI:15377"/>
        <dbReference type="ChEBI" id="CHEBI:15378"/>
        <dbReference type="ChEBI" id="CHEBI:16335"/>
        <dbReference type="ChEBI" id="CHEBI:17596"/>
        <dbReference type="ChEBI" id="CHEBI:28938"/>
        <dbReference type="EC" id="3.5.4.4"/>
    </reaction>
    <physiologicalReaction direction="left-to-right" evidence="7">
        <dbReference type="Rhea" id="RHEA:24409"/>
    </physiologicalReaction>
</comment>
<dbReference type="PANTHER" id="PTHR30616">
    <property type="entry name" value="UNCHARACTERIZED PROTEIN YFIH"/>
    <property type="match status" value="1"/>
</dbReference>
<evidence type="ECO:0000256" key="3">
    <source>
        <dbReference type="ARBA" id="ARBA00022679"/>
    </source>
</evidence>
<gene>
    <name evidence="11" type="ORF">HNQ01_001729</name>
</gene>
<dbReference type="InterPro" id="IPR038371">
    <property type="entry name" value="Cu_polyphenol_OxRdtase_sf"/>
</dbReference>
<dbReference type="InterPro" id="IPR011324">
    <property type="entry name" value="Cytotoxic_necrot_fac-like_cat"/>
</dbReference>
<evidence type="ECO:0000256" key="10">
    <source>
        <dbReference type="RuleBase" id="RU361274"/>
    </source>
</evidence>
<keyword evidence="3" id="KW-0808">Transferase</keyword>
<evidence type="ECO:0000256" key="4">
    <source>
        <dbReference type="ARBA" id="ARBA00022723"/>
    </source>
</evidence>
<evidence type="ECO:0000313" key="12">
    <source>
        <dbReference type="Proteomes" id="UP001516061"/>
    </source>
</evidence>
<comment type="similarity">
    <text evidence="2 10">Belongs to the purine nucleoside phosphorylase YfiH/LACC1 family.</text>
</comment>
<dbReference type="CDD" id="cd16833">
    <property type="entry name" value="YfiH"/>
    <property type="match status" value="1"/>
</dbReference>
<proteinExistence type="inferred from homology"/>
<dbReference type="Gene3D" id="3.60.140.10">
    <property type="entry name" value="CNF1/YfiH-like putative cysteine hydrolases"/>
    <property type="match status" value="1"/>
</dbReference>
<dbReference type="SUPFAM" id="SSF64438">
    <property type="entry name" value="CNF1/YfiH-like putative cysteine hydrolases"/>
    <property type="match status" value="1"/>
</dbReference>
<dbReference type="PANTHER" id="PTHR30616:SF2">
    <property type="entry name" value="PURINE NUCLEOSIDE PHOSPHORYLASE LACC1"/>
    <property type="match status" value="1"/>
</dbReference>
<protein>
    <recommendedName>
        <fullName evidence="10">Purine nucleoside phosphorylase</fullName>
    </recommendedName>
</protein>
<keyword evidence="12" id="KW-1185">Reference proteome</keyword>
<evidence type="ECO:0000256" key="1">
    <source>
        <dbReference type="ARBA" id="ARBA00000553"/>
    </source>
</evidence>
<keyword evidence="6" id="KW-0862">Zinc</keyword>
<evidence type="ECO:0000256" key="7">
    <source>
        <dbReference type="ARBA" id="ARBA00047989"/>
    </source>
</evidence>
<evidence type="ECO:0000256" key="9">
    <source>
        <dbReference type="ARBA" id="ARBA00049893"/>
    </source>
</evidence>
<organism evidence="11 12">
    <name type="scientific">Sphaerotilus uruguayifluvii</name>
    <dbReference type="NCBI Taxonomy" id="2735897"/>
    <lineage>
        <taxon>Bacteria</taxon>
        <taxon>Pseudomonadati</taxon>
        <taxon>Pseudomonadota</taxon>
        <taxon>Betaproteobacteria</taxon>
        <taxon>Burkholderiales</taxon>
        <taxon>Sphaerotilaceae</taxon>
        <taxon>Sphaerotilus</taxon>
    </lineage>
</organism>
<comment type="caution">
    <text evidence="11">The sequence shown here is derived from an EMBL/GenBank/DDBJ whole genome shotgun (WGS) entry which is preliminary data.</text>
</comment>
<dbReference type="EMBL" id="JABSNM010000006">
    <property type="protein sequence ID" value="NRT55994.1"/>
    <property type="molecule type" value="Genomic_DNA"/>
</dbReference>
<dbReference type="Proteomes" id="UP001516061">
    <property type="component" value="Unassembled WGS sequence"/>
</dbReference>
<reference evidence="11 12" key="1">
    <citation type="submission" date="2020-05" db="EMBL/GenBank/DDBJ databases">
        <title>Genomic Encyclopedia of Type Strains, Phase IV (KMG-V): Genome sequencing to study the core and pangenomes of soil and plant-associated prokaryotes.</title>
        <authorList>
            <person name="Whitman W."/>
        </authorList>
    </citation>
    <scope>NUCLEOTIDE SEQUENCE [LARGE SCALE GENOMIC DNA]</scope>
    <source>
        <strain evidence="11 12">C29</strain>
    </source>
</reference>
<evidence type="ECO:0000313" key="11">
    <source>
        <dbReference type="EMBL" id="NRT55994.1"/>
    </source>
</evidence>
<keyword evidence="4" id="KW-0479">Metal-binding</keyword>
<name>A0ABX2G1Q8_9BURK</name>
<keyword evidence="5" id="KW-0378">Hydrolase</keyword>
<sequence>MPRPEPVPPASDAAWPADWLRPVFSSPRVGAVMTTRAGGVSQAPWDSLNLRDEVGDDPRAVRENRARLHAAIGRPSVLLAQVHGAEVCTLETLPSGAEEVPPAERVRADGCATAASDRACEIQVADCLPVLFADRQGRAVGAAHAGWRGLAAGVLEATLARVCHLAGAAPDEIECWLGPCIGPTHFEVGPEVVAAFLGTAAAERSAFHQPSPGGQGRSMLDLAALGRERLRRAGVLAPSGNDSSLPWCTRNDPARYFSYRHSARTGRMAALVWIRSGSGPI</sequence>
<comment type="catalytic activity">
    <reaction evidence="1">
        <text>inosine + phosphate = alpha-D-ribose 1-phosphate + hypoxanthine</text>
        <dbReference type="Rhea" id="RHEA:27646"/>
        <dbReference type="ChEBI" id="CHEBI:17368"/>
        <dbReference type="ChEBI" id="CHEBI:17596"/>
        <dbReference type="ChEBI" id="CHEBI:43474"/>
        <dbReference type="ChEBI" id="CHEBI:57720"/>
        <dbReference type="EC" id="2.4.2.1"/>
    </reaction>
    <physiologicalReaction direction="left-to-right" evidence="1">
        <dbReference type="Rhea" id="RHEA:27647"/>
    </physiologicalReaction>
</comment>
<evidence type="ECO:0000256" key="5">
    <source>
        <dbReference type="ARBA" id="ARBA00022801"/>
    </source>
</evidence>
<evidence type="ECO:0000256" key="2">
    <source>
        <dbReference type="ARBA" id="ARBA00007353"/>
    </source>
</evidence>